<evidence type="ECO:0000313" key="15">
    <source>
        <dbReference type="RefSeq" id="XP_011381310.2"/>
    </source>
</evidence>
<dbReference type="InterPro" id="IPR017452">
    <property type="entry name" value="GPCR_Rhodpsn_7TM"/>
</dbReference>
<keyword evidence="4" id="KW-0716">Sensory transduction</keyword>
<feature type="transmembrane region" description="Helical" evidence="12">
    <location>
        <begin position="68"/>
        <end position="94"/>
    </location>
</feature>
<dbReference type="OrthoDB" id="6151005at2759"/>
<dbReference type="PROSITE" id="PS50262">
    <property type="entry name" value="G_PROTEIN_RECEP_F1_2"/>
    <property type="match status" value="1"/>
</dbReference>
<feature type="transmembrane region" description="Helical" evidence="12">
    <location>
        <begin position="141"/>
        <end position="163"/>
    </location>
</feature>
<dbReference type="GO" id="GO:0005886">
    <property type="term" value="C:plasma membrane"/>
    <property type="evidence" value="ECO:0007669"/>
    <property type="project" value="UniProtKB-SubCell"/>
</dbReference>
<dbReference type="GeneID" id="105307488"/>
<keyword evidence="3" id="KW-1003">Cell membrane</keyword>
<name>A0A6P3RGZ3_PTEVA</name>
<comment type="function">
    <text evidence="1">Putative odorant or sperm cell receptor.</text>
</comment>
<keyword evidence="6" id="KW-0552">Olfaction</keyword>
<feature type="transmembrane region" description="Helical" evidence="12">
    <location>
        <begin position="312"/>
        <end position="332"/>
    </location>
</feature>
<dbReference type="InterPro" id="IPR000276">
    <property type="entry name" value="GPCR_Rhodpsn"/>
</dbReference>
<evidence type="ECO:0000256" key="2">
    <source>
        <dbReference type="ARBA" id="ARBA00004651"/>
    </source>
</evidence>
<evidence type="ECO:0000256" key="6">
    <source>
        <dbReference type="ARBA" id="ARBA00022725"/>
    </source>
</evidence>
<dbReference type="PRINTS" id="PR00245">
    <property type="entry name" value="OLFACTORYR"/>
</dbReference>
<evidence type="ECO:0000256" key="12">
    <source>
        <dbReference type="SAM" id="Phobius"/>
    </source>
</evidence>
<dbReference type="GO" id="GO:0004930">
    <property type="term" value="F:G protein-coupled receptor activity"/>
    <property type="evidence" value="ECO:0007669"/>
    <property type="project" value="UniProtKB-KW"/>
</dbReference>
<keyword evidence="5 12" id="KW-0812">Transmembrane</keyword>
<organism evidence="14 15">
    <name type="scientific">Pteropus vampyrus</name>
    <name type="common">Large flying fox</name>
    <dbReference type="NCBI Taxonomy" id="132908"/>
    <lineage>
        <taxon>Eukaryota</taxon>
        <taxon>Metazoa</taxon>
        <taxon>Chordata</taxon>
        <taxon>Craniata</taxon>
        <taxon>Vertebrata</taxon>
        <taxon>Euteleostomi</taxon>
        <taxon>Mammalia</taxon>
        <taxon>Eutheria</taxon>
        <taxon>Laurasiatheria</taxon>
        <taxon>Chiroptera</taxon>
        <taxon>Yinpterochiroptera</taxon>
        <taxon>Pteropodoidea</taxon>
        <taxon>Pteropodidae</taxon>
        <taxon>Pteropodinae</taxon>
        <taxon>Pteropus</taxon>
    </lineage>
</organism>
<dbReference type="AlphaFoldDB" id="A0A6P3RGZ3"/>
<feature type="transmembrane region" description="Helical" evidence="12">
    <location>
        <begin position="283"/>
        <end position="306"/>
    </location>
</feature>
<dbReference type="SUPFAM" id="SSF81321">
    <property type="entry name" value="Family A G protein-coupled receptor-like"/>
    <property type="match status" value="1"/>
</dbReference>
<evidence type="ECO:0000256" key="3">
    <source>
        <dbReference type="ARBA" id="ARBA00022475"/>
    </source>
</evidence>
<dbReference type="InterPro" id="IPR050427">
    <property type="entry name" value="Olfactory_Receptors"/>
</dbReference>
<comment type="subcellular location">
    <subcellularLocation>
        <location evidence="2">Cell membrane</location>
        <topology evidence="2">Multi-pass membrane protein</topology>
    </subcellularLocation>
</comment>
<keyword evidence="8" id="KW-0297">G-protein coupled receptor</keyword>
<sequence length="353" mass="39913">MASLADSHPGSGHQQRKLQKGENLKGIEFSLLLLLFADVNSKEMQSGNQISVSRFILVGLHYPPQLGISLFLAFLVIYALTISGNELIILTVLVDTQLHRLMYWFLCHLSFLDMTISSAIVPKMLTDFLLDSKMISFGGCVIQLFSFHFLGCTECFLYTLMAYDYFLAICKPLHYATIMTRRVCNFLAFGTWLRGTLHSLFQTSFMFRLPFYGPNHTDYLFCDIPAMLCLACADTTINKLVIFVDIGFLALTCFMLILTSYGYIVAAILWIRSAEGRRNTFSTCAAHLIVIIYCVPLAFICLHLGSQEPLDEVVAIFYTVITPLLNPIIYTLHNKEMKAALWKLRGCKILQPL</sequence>
<accession>A0A6P3RGZ3</accession>
<feature type="transmembrane region" description="Helical" evidence="12">
    <location>
        <begin position="183"/>
        <end position="201"/>
    </location>
</feature>
<feature type="domain" description="G-protein coupled receptors family 1 profile" evidence="13">
    <location>
        <begin position="84"/>
        <end position="330"/>
    </location>
</feature>
<keyword evidence="10" id="KW-0675">Receptor</keyword>
<evidence type="ECO:0000259" key="13">
    <source>
        <dbReference type="PROSITE" id="PS50262"/>
    </source>
</evidence>
<keyword evidence="14" id="KW-1185">Reference proteome</keyword>
<proteinExistence type="predicted"/>
<protein>
    <submittedName>
        <fullName evidence="15">LOW QUALITY PROTEIN: olfactory receptor 10G6-like</fullName>
    </submittedName>
</protein>
<evidence type="ECO:0000256" key="11">
    <source>
        <dbReference type="ARBA" id="ARBA00023224"/>
    </source>
</evidence>
<evidence type="ECO:0000256" key="8">
    <source>
        <dbReference type="ARBA" id="ARBA00023040"/>
    </source>
</evidence>
<dbReference type="GO" id="GO:0004984">
    <property type="term" value="F:olfactory receptor activity"/>
    <property type="evidence" value="ECO:0007669"/>
    <property type="project" value="InterPro"/>
</dbReference>
<dbReference type="Pfam" id="PF13853">
    <property type="entry name" value="7tm_4"/>
    <property type="match status" value="1"/>
</dbReference>
<evidence type="ECO:0000256" key="1">
    <source>
        <dbReference type="ARBA" id="ARBA00003929"/>
    </source>
</evidence>
<reference evidence="15" key="1">
    <citation type="submission" date="2025-08" db="UniProtKB">
        <authorList>
            <consortium name="RefSeq"/>
        </authorList>
    </citation>
    <scope>IDENTIFICATION</scope>
    <source>
        <tissue evidence="15">Kidney</tissue>
    </source>
</reference>
<dbReference type="PANTHER" id="PTHR48002">
    <property type="entry name" value="OLFACTORY RECEPTOR"/>
    <property type="match status" value="1"/>
</dbReference>
<evidence type="ECO:0000256" key="4">
    <source>
        <dbReference type="ARBA" id="ARBA00022606"/>
    </source>
</evidence>
<evidence type="ECO:0000256" key="7">
    <source>
        <dbReference type="ARBA" id="ARBA00022989"/>
    </source>
</evidence>
<evidence type="ECO:0000313" key="14">
    <source>
        <dbReference type="Proteomes" id="UP000515202"/>
    </source>
</evidence>
<feature type="transmembrane region" description="Helical" evidence="12">
    <location>
        <begin position="246"/>
        <end position="271"/>
    </location>
</feature>
<dbReference type="Proteomes" id="UP000515202">
    <property type="component" value="Unplaced"/>
</dbReference>
<dbReference type="KEGG" id="pvp:105307488"/>
<evidence type="ECO:0000256" key="9">
    <source>
        <dbReference type="ARBA" id="ARBA00023136"/>
    </source>
</evidence>
<keyword evidence="7 12" id="KW-1133">Transmembrane helix</keyword>
<dbReference type="PRINTS" id="PR00237">
    <property type="entry name" value="GPCRRHODOPSN"/>
</dbReference>
<evidence type="ECO:0000256" key="10">
    <source>
        <dbReference type="ARBA" id="ARBA00023170"/>
    </source>
</evidence>
<dbReference type="FunFam" id="1.20.1070.10:FF:000001">
    <property type="entry name" value="Olfactory receptor"/>
    <property type="match status" value="1"/>
</dbReference>
<gene>
    <name evidence="15" type="primary">LOC105307488</name>
</gene>
<dbReference type="RefSeq" id="XP_011381310.2">
    <property type="nucleotide sequence ID" value="XM_011383008.2"/>
</dbReference>
<dbReference type="Gene3D" id="1.20.1070.10">
    <property type="entry name" value="Rhodopsin 7-helix transmembrane proteins"/>
    <property type="match status" value="1"/>
</dbReference>
<evidence type="ECO:0000256" key="5">
    <source>
        <dbReference type="ARBA" id="ARBA00022692"/>
    </source>
</evidence>
<keyword evidence="11" id="KW-0807">Transducer</keyword>
<keyword evidence="9 12" id="KW-0472">Membrane</keyword>
<feature type="transmembrane region" description="Helical" evidence="12">
    <location>
        <begin position="101"/>
        <end position="121"/>
    </location>
</feature>
<dbReference type="InterPro" id="IPR000725">
    <property type="entry name" value="Olfact_rcpt"/>
</dbReference>